<dbReference type="Proteomes" id="UP000271010">
    <property type="component" value="Unassembled WGS sequence"/>
</dbReference>
<gene>
    <name evidence="1" type="ORF">EFA69_00760</name>
</gene>
<dbReference type="AlphaFoldDB" id="A0A3M9N6R2"/>
<evidence type="ECO:0000313" key="1">
    <source>
        <dbReference type="EMBL" id="RNI32987.1"/>
    </source>
</evidence>
<dbReference type="OrthoDB" id="882485at2"/>
<comment type="caution">
    <text evidence="1">The sequence shown here is derived from an EMBL/GenBank/DDBJ whole genome shotgun (WGS) entry which is preliminary data.</text>
</comment>
<proteinExistence type="predicted"/>
<organism evidence="1 2">
    <name type="scientific">Rufibacter immobilis</name>
    <dbReference type="NCBI Taxonomy" id="1348778"/>
    <lineage>
        <taxon>Bacteria</taxon>
        <taxon>Pseudomonadati</taxon>
        <taxon>Bacteroidota</taxon>
        <taxon>Cytophagia</taxon>
        <taxon>Cytophagales</taxon>
        <taxon>Hymenobacteraceae</taxon>
        <taxon>Rufibacter</taxon>
    </lineage>
</organism>
<sequence length="144" mass="16374">MREEIQNSFGRTFYVIEYKPEQDFIDTVWLGYASQNDLRKACEVGLQMLEQTNCPYKLNDNSESAGPWADAVTWLEKEWLPRAVKAGLRYLAHVAHKHSYGETAGEAMQVSKIGEMLEVGVFSSREEALAWLKNCQLKPTEANA</sequence>
<name>A0A3M9N6R2_9BACT</name>
<keyword evidence="2" id="KW-1185">Reference proteome</keyword>
<reference evidence="1 2" key="1">
    <citation type="submission" date="2018-11" db="EMBL/GenBank/DDBJ databases">
        <title>Rufibacter latericius sp. nov., isolated from water in Baiyang Lake.</title>
        <authorList>
            <person name="Yang Y."/>
        </authorList>
    </citation>
    <scope>NUCLEOTIDE SEQUENCE [LARGE SCALE GENOMIC DNA]</scope>
    <source>
        <strain evidence="1 2">MCC P1</strain>
    </source>
</reference>
<dbReference type="EMBL" id="RJJE01000001">
    <property type="protein sequence ID" value="RNI32987.1"/>
    <property type="molecule type" value="Genomic_DNA"/>
</dbReference>
<evidence type="ECO:0008006" key="3">
    <source>
        <dbReference type="Google" id="ProtNLM"/>
    </source>
</evidence>
<protein>
    <recommendedName>
        <fullName evidence="3">STAS/SEC14 domain-containing protein</fullName>
    </recommendedName>
</protein>
<accession>A0A3M9N6R2</accession>
<evidence type="ECO:0000313" key="2">
    <source>
        <dbReference type="Proteomes" id="UP000271010"/>
    </source>
</evidence>
<dbReference type="RefSeq" id="WP_123131186.1">
    <property type="nucleotide sequence ID" value="NZ_JBHMAD010000013.1"/>
</dbReference>